<evidence type="ECO:0000256" key="2">
    <source>
        <dbReference type="ARBA" id="ARBA00004496"/>
    </source>
</evidence>
<organism evidence="7">
    <name type="scientific">Candidatus Fermentithermobacillus carboniphilus</name>
    <dbReference type="NCBI Taxonomy" id="3085328"/>
    <lineage>
        <taxon>Bacteria</taxon>
        <taxon>Bacillati</taxon>
        <taxon>Bacillota</taxon>
        <taxon>Candidatus Fermentithermobacillia</taxon>
        <taxon>Candidatus Fermentithermobacillales</taxon>
        <taxon>Candidatus Fermentithermobacillaceae</taxon>
        <taxon>Candidatus Fermentithermobacillus</taxon>
    </lineage>
</organism>
<dbReference type="PROSITE" id="PS00369">
    <property type="entry name" value="PTS_HPR_HIS"/>
    <property type="match status" value="1"/>
</dbReference>
<dbReference type="PROSITE" id="PS00589">
    <property type="entry name" value="PTS_HPR_SER"/>
    <property type="match status" value="1"/>
</dbReference>
<dbReference type="KEGG" id="fcz:IMF26_02435"/>
<name>A0AAT9LCY5_9FIRM</name>
<dbReference type="PROSITE" id="PS51350">
    <property type="entry name" value="PTS_HPR_DOM"/>
    <property type="match status" value="1"/>
</dbReference>
<dbReference type="InterPro" id="IPR002114">
    <property type="entry name" value="PTS_HPr_Ser_P_site"/>
</dbReference>
<dbReference type="GO" id="GO:0005737">
    <property type="term" value="C:cytoplasm"/>
    <property type="evidence" value="ECO:0007669"/>
    <property type="project" value="UniProtKB-SubCell"/>
</dbReference>
<dbReference type="PANTHER" id="PTHR33705:SF2">
    <property type="entry name" value="PHOSPHOCARRIER PROTEIN NPR"/>
    <property type="match status" value="1"/>
</dbReference>
<dbReference type="InterPro" id="IPR050399">
    <property type="entry name" value="HPr"/>
</dbReference>
<proteinExistence type="predicted"/>
<accession>A0AAT9LCY5</accession>
<keyword evidence="5" id="KW-0598">Phosphotransferase system</keyword>
<reference evidence="7" key="2">
    <citation type="journal article" date="2023" name="Biology">
        <title>Prokaryotic Life Associated with Coal-Fire Gas Vents Revealed by Metagenomics.</title>
        <authorList>
            <person name="Kadnikov V.V."/>
            <person name="Mardanov A.V."/>
            <person name="Beletsky A.V."/>
            <person name="Karnachuk O.V."/>
            <person name="Ravin N.V."/>
        </authorList>
    </citation>
    <scope>NUCLEOTIDE SEQUENCE</scope>
    <source>
        <strain evidence="7">Bu02</strain>
    </source>
</reference>
<dbReference type="InterPro" id="IPR000032">
    <property type="entry name" value="HPr-like"/>
</dbReference>
<dbReference type="InterPro" id="IPR035895">
    <property type="entry name" value="HPr-like_sf"/>
</dbReference>
<comment type="subcellular location">
    <subcellularLocation>
        <location evidence="2">Cytoplasm</location>
    </subcellularLocation>
</comment>
<gene>
    <name evidence="7" type="ORF">IMF26_02435</name>
</gene>
<dbReference type="CDD" id="cd00367">
    <property type="entry name" value="PTS-HPr_like"/>
    <property type="match status" value="1"/>
</dbReference>
<evidence type="ECO:0000256" key="4">
    <source>
        <dbReference type="ARBA" id="ARBA00022490"/>
    </source>
</evidence>
<feature type="domain" description="HPr" evidence="6">
    <location>
        <begin position="1"/>
        <end position="86"/>
    </location>
</feature>
<dbReference type="SUPFAM" id="SSF55594">
    <property type="entry name" value="HPr-like"/>
    <property type="match status" value="1"/>
</dbReference>
<dbReference type="AlphaFoldDB" id="A0AAT9LCY5"/>
<dbReference type="GO" id="GO:0009401">
    <property type="term" value="P:phosphoenolpyruvate-dependent sugar phosphotransferase system"/>
    <property type="evidence" value="ECO:0007669"/>
    <property type="project" value="UniProtKB-KW"/>
</dbReference>
<reference evidence="7" key="1">
    <citation type="submission" date="2020-10" db="EMBL/GenBank/DDBJ databases">
        <authorList>
            <person name="Kadnikov V."/>
            <person name="Beletsky A.V."/>
            <person name="Mardanov A.V."/>
            <person name="Karnachuk O.V."/>
            <person name="Ravin N.V."/>
        </authorList>
    </citation>
    <scope>NUCLEOTIDE SEQUENCE</scope>
    <source>
        <strain evidence="7">Bu02</strain>
    </source>
</reference>
<evidence type="ECO:0000313" key="7">
    <source>
        <dbReference type="EMBL" id="QUL98949.1"/>
    </source>
</evidence>
<dbReference type="Gene3D" id="3.30.1340.10">
    <property type="entry name" value="HPr-like"/>
    <property type="match status" value="1"/>
</dbReference>
<keyword evidence="4" id="KW-0963">Cytoplasm</keyword>
<dbReference type="EMBL" id="CP062796">
    <property type="protein sequence ID" value="QUL98949.1"/>
    <property type="molecule type" value="Genomic_DNA"/>
</dbReference>
<dbReference type="Pfam" id="PF00381">
    <property type="entry name" value="PTS-HPr"/>
    <property type="match status" value="1"/>
</dbReference>
<evidence type="ECO:0000256" key="5">
    <source>
        <dbReference type="ARBA" id="ARBA00022683"/>
    </source>
</evidence>
<dbReference type="PANTHER" id="PTHR33705">
    <property type="entry name" value="PHOSPHOCARRIER PROTEIN HPR"/>
    <property type="match status" value="1"/>
</dbReference>
<dbReference type="InterPro" id="IPR001020">
    <property type="entry name" value="PTS_HPr_His_P_site"/>
</dbReference>
<protein>
    <recommendedName>
        <fullName evidence="3">Phosphocarrier protein HPr</fullName>
    </recommendedName>
</protein>
<dbReference type="NCBIfam" id="TIGR01003">
    <property type="entry name" value="PTS_HPr_family"/>
    <property type="match status" value="1"/>
</dbReference>
<dbReference type="PRINTS" id="PR00107">
    <property type="entry name" value="PHOSPHOCPHPR"/>
</dbReference>
<sequence>MVEGKVVVRNKVGLHARPAAMFVQEAMRYKSKITVEAAGKKADGKSILQVLALGVKAGQEIIVRADGQDEKEAVQSLVCLAGKDVE</sequence>
<comment type="function">
    <text evidence="1">General (non sugar-specific) component of the phosphoenolpyruvate-dependent sugar phosphotransferase system (sugar PTS). This major carbohydrate active-transport system catalyzes the phosphorylation of incoming sugar substrates concomitantly with their translocation across the cell membrane. The phosphoryl group from phosphoenolpyruvate (PEP) is transferred to the phosphoryl carrier protein HPr by enzyme I. Phospho-HPr then transfers it to the PTS EIIA domain.</text>
</comment>
<evidence type="ECO:0000256" key="1">
    <source>
        <dbReference type="ARBA" id="ARBA00003681"/>
    </source>
</evidence>
<evidence type="ECO:0000259" key="6">
    <source>
        <dbReference type="PROSITE" id="PS51350"/>
    </source>
</evidence>
<evidence type="ECO:0000256" key="3">
    <source>
        <dbReference type="ARBA" id="ARBA00020422"/>
    </source>
</evidence>